<proteinExistence type="predicted"/>
<gene>
    <name evidence="1" type="ORF">V1517DRAFT_354199</name>
</gene>
<evidence type="ECO:0000313" key="2">
    <source>
        <dbReference type="Proteomes" id="UP001489719"/>
    </source>
</evidence>
<comment type="caution">
    <text evidence="1">The sequence shown here is derived from an EMBL/GenBank/DDBJ whole genome shotgun (WGS) entry which is preliminary data.</text>
</comment>
<reference evidence="2" key="1">
    <citation type="journal article" date="2024" name="Front. Bioeng. Biotechnol.">
        <title>Genome-scale model development and genomic sequencing of the oleaginous clade Lipomyces.</title>
        <authorList>
            <person name="Czajka J.J."/>
            <person name="Han Y."/>
            <person name="Kim J."/>
            <person name="Mondo S.J."/>
            <person name="Hofstad B.A."/>
            <person name="Robles A."/>
            <person name="Haridas S."/>
            <person name="Riley R."/>
            <person name="LaButti K."/>
            <person name="Pangilinan J."/>
            <person name="Andreopoulos W."/>
            <person name="Lipzen A."/>
            <person name="Yan J."/>
            <person name="Wang M."/>
            <person name="Ng V."/>
            <person name="Grigoriev I.V."/>
            <person name="Spatafora J.W."/>
            <person name="Magnuson J.K."/>
            <person name="Baker S.E."/>
            <person name="Pomraning K.R."/>
        </authorList>
    </citation>
    <scope>NUCLEOTIDE SEQUENCE [LARGE SCALE GENOMIC DNA]</scope>
    <source>
        <strain evidence="2">CBS 10300</strain>
    </source>
</reference>
<evidence type="ECO:0000313" key="1">
    <source>
        <dbReference type="EMBL" id="KAK9320843.1"/>
    </source>
</evidence>
<name>A0ACC3TL49_9ASCO</name>
<organism evidence="1 2">
    <name type="scientific">Lipomyces orientalis</name>
    <dbReference type="NCBI Taxonomy" id="1233043"/>
    <lineage>
        <taxon>Eukaryota</taxon>
        <taxon>Fungi</taxon>
        <taxon>Dikarya</taxon>
        <taxon>Ascomycota</taxon>
        <taxon>Saccharomycotina</taxon>
        <taxon>Lipomycetes</taxon>
        <taxon>Lipomycetales</taxon>
        <taxon>Lipomycetaceae</taxon>
        <taxon>Lipomyces</taxon>
    </lineage>
</organism>
<dbReference type="EMBL" id="MU970115">
    <property type="protein sequence ID" value="KAK9320843.1"/>
    <property type="molecule type" value="Genomic_DNA"/>
</dbReference>
<keyword evidence="2" id="KW-1185">Reference proteome</keyword>
<dbReference type="Proteomes" id="UP001489719">
    <property type="component" value="Unassembled WGS sequence"/>
</dbReference>
<protein>
    <submittedName>
        <fullName evidence="1">Uncharacterized protein</fullName>
    </submittedName>
</protein>
<accession>A0ACC3TL49</accession>
<sequence>MVGVPGGSRGCANCKKRKIKICNARWYSLFRGRCDETFPKCRRYVKPNLDCGRPTVSTVFRKQRLGRSVGAEHLTTNLVGTRLRNLLMTDDERRIHGEEVEIRSRTLPGLLFEQLIQKQLRATWVEVILQFVLSSVPSSTTFASKSLVISHCDPDIALLASNWYVQASRHQKELVNIVTSDYGRSLRIYPATDNKGAAEQDSMLPSSLPAVFSISLIPSKDSILLPEHSSTPLDLPVLTAGRDVSSMRGNFMSHENDSITAMRMRMMAVQAWLTQKDTVTWQYSSSEKPIQQFMLDLIPEVPEHQEIINRFLKGSAAANDELVDLEARFEKWFEEYSEGARDFTRKHLHFPPTVEYDLLTGAPIIPTPRCPATINDQKYTATHFFGHLSIRDFA</sequence>